<keyword evidence="1" id="KW-0472">Membrane</keyword>
<protein>
    <recommendedName>
        <fullName evidence="4">DUF2500 domain-containing protein</fullName>
    </recommendedName>
</protein>
<organism evidence="2 3">
    <name type="scientific">Paenibacillus larvae subsp. larvae</name>
    <dbReference type="NCBI Taxonomy" id="147375"/>
    <lineage>
        <taxon>Bacteria</taxon>
        <taxon>Bacillati</taxon>
        <taxon>Bacillota</taxon>
        <taxon>Bacilli</taxon>
        <taxon>Bacillales</taxon>
        <taxon>Paenibacillaceae</taxon>
        <taxon>Paenibacillus</taxon>
    </lineage>
</organism>
<dbReference type="RefSeq" id="WP_197336465.1">
    <property type="nucleotide sequence ID" value="NZ_CP019655.1"/>
</dbReference>
<reference evidence="3" key="1">
    <citation type="submission" date="2017-02" db="EMBL/GenBank/DDBJ databases">
        <title>Delineation of Paenibacillus larvae strains originating from foulbrood outbreaks.</title>
        <authorList>
            <person name="Beims H."/>
            <person name="Bunk B."/>
            <person name="Sproeer C."/>
            <person name="Mohr K.I."/>
            <person name="Pradella S."/>
            <person name="Guenther G."/>
            <person name="Rohde M."/>
            <person name="von der Ohe W."/>
            <person name="Steinert M."/>
        </authorList>
    </citation>
    <scope>NUCLEOTIDE SEQUENCE [LARGE SCALE GENOMIC DNA]</scope>
    <source>
        <strain evidence="3">Eric_III</strain>
    </source>
</reference>
<keyword evidence="1" id="KW-0812">Transmembrane</keyword>
<dbReference type="EMBL" id="CP019655">
    <property type="protein sequence ID" value="AVF26093.1"/>
    <property type="molecule type" value="Genomic_DNA"/>
</dbReference>
<feature type="transmembrane region" description="Helical" evidence="1">
    <location>
        <begin position="12"/>
        <end position="29"/>
    </location>
</feature>
<dbReference type="InterPro" id="IPR019635">
    <property type="entry name" value="DUF2500"/>
</dbReference>
<evidence type="ECO:0000256" key="1">
    <source>
        <dbReference type="SAM" id="Phobius"/>
    </source>
</evidence>
<keyword evidence="1" id="KW-1133">Transmembrane helix</keyword>
<evidence type="ECO:0000313" key="3">
    <source>
        <dbReference type="Proteomes" id="UP000239833"/>
    </source>
</evidence>
<dbReference type="STRING" id="147375.BXP28_06950"/>
<dbReference type="AlphaFoldDB" id="A0A2L1TZJ2"/>
<dbReference type="Proteomes" id="UP000239833">
    <property type="component" value="Chromosome"/>
</dbReference>
<evidence type="ECO:0008006" key="4">
    <source>
        <dbReference type="Google" id="ProtNLM"/>
    </source>
</evidence>
<evidence type="ECO:0000313" key="2">
    <source>
        <dbReference type="EMBL" id="AVF26093.1"/>
    </source>
</evidence>
<proteinExistence type="predicted"/>
<accession>A0A2L1TZJ2</accession>
<dbReference type="GeneID" id="64218664"/>
<dbReference type="Gene3D" id="2.40.50.660">
    <property type="match status" value="1"/>
</dbReference>
<name>A0A2L1TZJ2_9BACL</name>
<gene>
    <name evidence="2" type="ORF">ERICIII_01922</name>
</gene>
<dbReference type="Pfam" id="PF10694">
    <property type="entry name" value="DUF2500"/>
    <property type="match status" value="1"/>
</dbReference>
<sequence>MNFDVMENMFSIMFTVVAVIIAITGFRMYREWSYTNKQPLLTVDAYVVSKRHHTTSHTHNQDGHMHHNTDTSYFVTFEVESGDRIEMRIQGTEFGQLAEGDWGRLTFQGNRFHRFERSSQVSASI</sequence>